<protein>
    <recommendedName>
        <fullName evidence="5">4Fe-4S ferredoxin-type domain-containing protein</fullName>
    </recommendedName>
</protein>
<dbReference type="InterPro" id="IPR006311">
    <property type="entry name" value="TAT_signal"/>
</dbReference>
<dbReference type="PROSITE" id="PS51318">
    <property type="entry name" value="TAT"/>
    <property type="match status" value="1"/>
</dbReference>
<feature type="domain" description="4Fe-4S ferredoxin-type" evidence="5">
    <location>
        <begin position="144"/>
        <end position="173"/>
    </location>
</feature>
<keyword evidence="2" id="KW-0479">Metal-binding</keyword>
<name>A0A0F9SXY6_9ZZZZ</name>
<sequence>MKKGNKEANSSRRQFLKQASTVAAVSSFGLAMNTKIPGLGAEEKGLARYVMVVDMRKCYGCRACTVACKSEFQVPLGVFRAVVKEKDSGIFPKAKRFFQPILCNHCANPPCVEACPVDPVKETYKHNGKAVEYEKKATFQRPDGLVLVDYERCIGCHACVEACPYKARYVDPIRWAGADTDNKTIGKCVFCFHRIDKGVTPSCVNTCPAEARIFGDMNDPKSKVSKLLKEHKTQVLFPEEGTNPHVFYISFKEGIYEKGGEWIDEIK</sequence>
<accession>A0A0F9SXY6</accession>
<dbReference type="CDD" id="cd10551">
    <property type="entry name" value="PsrB"/>
    <property type="match status" value="1"/>
</dbReference>
<evidence type="ECO:0000256" key="4">
    <source>
        <dbReference type="ARBA" id="ARBA00023014"/>
    </source>
</evidence>
<dbReference type="InterPro" id="IPR050954">
    <property type="entry name" value="ET_IronSulfur_Cluster-Binding"/>
</dbReference>
<feature type="domain" description="4Fe-4S ferredoxin-type" evidence="5">
    <location>
        <begin position="49"/>
        <end position="71"/>
    </location>
</feature>
<dbReference type="GO" id="GO:0046872">
    <property type="term" value="F:metal ion binding"/>
    <property type="evidence" value="ECO:0007669"/>
    <property type="project" value="UniProtKB-KW"/>
</dbReference>
<dbReference type="PROSITE" id="PS51379">
    <property type="entry name" value="4FE4S_FER_2"/>
    <property type="match status" value="2"/>
</dbReference>
<dbReference type="Gene3D" id="3.30.70.20">
    <property type="match status" value="2"/>
</dbReference>
<dbReference type="PANTHER" id="PTHR43177">
    <property type="entry name" value="PROTEIN NRFC"/>
    <property type="match status" value="1"/>
</dbReference>
<organism evidence="6">
    <name type="scientific">marine sediment metagenome</name>
    <dbReference type="NCBI Taxonomy" id="412755"/>
    <lineage>
        <taxon>unclassified sequences</taxon>
        <taxon>metagenomes</taxon>
        <taxon>ecological metagenomes</taxon>
    </lineage>
</organism>
<dbReference type="EMBL" id="LAZR01002128">
    <property type="protein sequence ID" value="KKN34103.1"/>
    <property type="molecule type" value="Genomic_DNA"/>
</dbReference>
<dbReference type="AlphaFoldDB" id="A0A0F9SXY6"/>
<keyword evidence="4" id="KW-0411">Iron-sulfur</keyword>
<dbReference type="Pfam" id="PF13247">
    <property type="entry name" value="Fer4_11"/>
    <property type="match status" value="1"/>
</dbReference>
<keyword evidence="3" id="KW-0408">Iron</keyword>
<evidence type="ECO:0000256" key="3">
    <source>
        <dbReference type="ARBA" id="ARBA00023004"/>
    </source>
</evidence>
<dbReference type="PANTHER" id="PTHR43177:SF3">
    <property type="entry name" value="PROTEIN NRFC HOMOLOG"/>
    <property type="match status" value="1"/>
</dbReference>
<comment type="caution">
    <text evidence="6">The sequence shown here is derived from an EMBL/GenBank/DDBJ whole genome shotgun (WGS) entry which is preliminary data.</text>
</comment>
<evidence type="ECO:0000259" key="5">
    <source>
        <dbReference type="PROSITE" id="PS51379"/>
    </source>
</evidence>
<reference evidence="6" key="1">
    <citation type="journal article" date="2015" name="Nature">
        <title>Complex archaea that bridge the gap between prokaryotes and eukaryotes.</title>
        <authorList>
            <person name="Spang A."/>
            <person name="Saw J.H."/>
            <person name="Jorgensen S.L."/>
            <person name="Zaremba-Niedzwiedzka K."/>
            <person name="Martijn J."/>
            <person name="Lind A.E."/>
            <person name="van Eijk R."/>
            <person name="Schleper C."/>
            <person name="Guy L."/>
            <person name="Ettema T.J."/>
        </authorList>
    </citation>
    <scope>NUCLEOTIDE SEQUENCE</scope>
</reference>
<dbReference type="PROSITE" id="PS00198">
    <property type="entry name" value="4FE4S_FER_1"/>
    <property type="match status" value="1"/>
</dbReference>
<proteinExistence type="predicted"/>
<evidence type="ECO:0000256" key="1">
    <source>
        <dbReference type="ARBA" id="ARBA00022485"/>
    </source>
</evidence>
<dbReference type="GO" id="GO:0051539">
    <property type="term" value="F:4 iron, 4 sulfur cluster binding"/>
    <property type="evidence" value="ECO:0007669"/>
    <property type="project" value="UniProtKB-KW"/>
</dbReference>
<gene>
    <name evidence="6" type="ORF">LCGC14_0797110</name>
</gene>
<evidence type="ECO:0000256" key="2">
    <source>
        <dbReference type="ARBA" id="ARBA00022723"/>
    </source>
</evidence>
<dbReference type="InterPro" id="IPR017900">
    <property type="entry name" value="4Fe4S_Fe_S_CS"/>
</dbReference>
<dbReference type="SUPFAM" id="SSF54862">
    <property type="entry name" value="4Fe-4S ferredoxins"/>
    <property type="match status" value="1"/>
</dbReference>
<keyword evidence="1" id="KW-0004">4Fe-4S</keyword>
<dbReference type="InterPro" id="IPR017896">
    <property type="entry name" value="4Fe4S_Fe-S-bd"/>
</dbReference>
<evidence type="ECO:0000313" key="6">
    <source>
        <dbReference type="EMBL" id="KKN34103.1"/>
    </source>
</evidence>